<proteinExistence type="predicted"/>
<dbReference type="AlphaFoldDB" id="A0A6M3KJ92"/>
<evidence type="ECO:0000313" key="1">
    <source>
        <dbReference type="EMBL" id="QJA82109.1"/>
    </source>
</evidence>
<sequence length="51" mass="6282">MINEKLEQFIQKLHTLPPQKRLLILRKTIIEYKELLKHLEQEWKNLDLGEE</sequence>
<dbReference type="EMBL" id="MT142479">
    <property type="protein sequence ID" value="QJA82109.1"/>
    <property type="molecule type" value="Genomic_DNA"/>
</dbReference>
<reference evidence="1" key="1">
    <citation type="submission" date="2020-03" db="EMBL/GenBank/DDBJ databases">
        <title>The deep terrestrial virosphere.</title>
        <authorList>
            <person name="Holmfeldt K."/>
            <person name="Nilsson E."/>
            <person name="Simone D."/>
            <person name="Lopez-Fernandez M."/>
            <person name="Wu X."/>
            <person name="de Brujin I."/>
            <person name="Lundin D."/>
            <person name="Andersson A."/>
            <person name="Bertilsson S."/>
            <person name="Dopson M."/>
        </authorList>
    </citation>
    <scope>NUCLEOTIDE SEQUENCE</scope>
    <source>
        <strain evidence="1">MM415A00444</strain>
    </source>
</reference>
<name>A0A6M3KJ92_9ZZZZ</name>
<gene>
    <name evidence="1" type="ORF">MM415A00444_0024</name>
</gene>
<accession>A0A6M3KJ92</accession>
<protein>
    <submittedName>
        <fullName evidence="1">Uncharacterized protein</fullName>
    </submittedName>
</protein>
<organism evidence="1">
    <name type="scientific">viral metagenome</name>
    <dbReference type="NCBI Taxonomy" id="1070528"/>
    <lineage>
        <taxon>unclassified sequences</taxon>
        <taxon>metagenomes</taxon>
        <taxon>organismal metagenomes</taxon>
    </lineage>
</organism>